<comment type="caution">
    <text evidence="2">The sequence shown here is derived from an EMBL/GenBank/DDBJ whole genome shotgun (WGS) entry which is preliminary data.</text>
</comment>
<protein>
    <recommendedName>
        <fullName evidence="1">Methyltransferase domain-containing protein</fullName>
    </recommendedName>
</protein>
<dbReference type="SUPFAM" id="SSF53335">
    <property type="entry name" value="S-adenosyl-L-methionine-dependent methyltransferases"/>
    <property type="match status" value="1"/>
</dbReference>
<dbReference type="CDD" id="cd02440">
    <property type="entry name" value="AdoMet_MTases"/>
    <property type="match status" value="1"/>
</dbReference>
<dbReference type="PANTHER" id="PTHR43591">
    <property type="entry name" value="METHYLTRANSFERASE"/>
    <property type="match status" value="1"/>
</dbReference>
<dbReference type="GO" id="GO:0008168">
    <property type="term" value="F:methyltransferase activity"/>
    <property type="evidence" value="ECO:0007669"/>
    <property type="project" value="TreeGrafter"/>
</dbReference>
<dbReference type="RefSeq" id="WP_151728645.1">
    <property type="nucleotide sequence ID" value="NZ_BKZV01000003.1"/>
</dbReference>
<sequence>MTRREPNDMSIGSATQDREIEYLTQLERLLLEGLGNALAEEELPPDGGRVLDMACGTGSWALELASQYPGIAVLGIDPHPQLIEHAQAQAWARNLEQVSFQVVTGRESLPFPDASFDRIYGRLLSPCLPPNAWPRLLAESCRLLKPGGRLSLLESEGPLTTSLAAERSWCFVSEALQRAGQSFSVDGRHLGITVVLPRLLRQAGFMDVRVRSHLIEWSQGSEAYLAGCKAFLGSFKRFASLILTTGIASKEELEQLEEQTLTELQDEDFCALWPLLKVWGRKPVSPDELSTEPDWW</sequence>
<dbReference type="Pfam" id="PF13649">
    <property type="entry name" value="Methyltransf_25"/>
    <property type="match status" value="1"/>
</dbReference>
<proteinExistence type="predicted"/>
<dbReference type="PANTHER" id="PTHR43591:SF24">
    <property type="entry name" value="2-METHOXY-6-POLYPRENYL-1,4-BENZOQUINOL METHYLASE, MITOCHONDRIAL"/>
    <property type="match status" value="1"/>
</dbReference>
<name>A0A5J4KBB8_9CHLR</name>
<dbReference type="EMBL" id="BKZV01000003">
    <property type="protein sequence ID" value="GER83961.1"/>
    <property type="molecule type" value="Genomic_DNA"/>
</dbReference>
<evidence type="ECO:0000313" key="3">
    <source>
        <dbReference type="Proteomes" id="UP000334820"/>
    </source>
</evidence>
<keyword evidence="3" id="KW-1185">Reference proteome</keyword>
<accession>A0A5J4KBB8</accession>
<evidence type="ECO:0000313" key="2">
    <source>
        <dbReference type="EMBL" id="GER83961.1"/>
    </source>
</evidence>
<dbReference type="InterPro" id="IPR029063">
    <property type="entry name" value="SAM-dependent_MTases_sf"/>
</dbReference>
<dbReference type="AlphaFoldDB" id="A0A5J4KBB8"/>
<dbReference type="Gene3D" id="3.40.50.150">
    <property type="entry name" value="Vaccinia Virus protein VP39"/>
    <property type="match status" value="1"/>
</dbReference>
<evidence type="ECO:0000259" key="1">
    <source>
        <dbReference type="Pfam" id="PF13649"/>
    </source>
</evidence>
<dbReference type="InterPro" id="IPR041698">
    <property type="entry name" value="Methyltransf_25"/>
</dbReference>
<dbReference type="Proteomes" id="UP000334820">
    <property type="component" value="Unassembled WGS sequence"/>
</dbReference>
<organism evidence="2 3">
    <name type="scientific">Thermogemmatispora aurantia</name>
    <dbReference type="NCBI Taxonomy" id="2045279"/>
    <lineage>
        <taxon>Bacteria</taxon>
        <taxon>Bacillati</taxon>
        <taxon>Chloroflexota</taxon>
        <taxon>Ktedonobacteria</taxon>
        <taxon>Thermogemmatisporales</taxon>
        <taxon>Thermogemmatisporaceae</taxon>
        <taxon>Thermogemmatispora</taxon>
    </lineage>
</organism>
<reference evidence="2 3" key="1">
    <citation type="journal article" date="2019" name="Int. J. Syst. Evol. Microbiol.">
        <title>Thermogemmatispora aurantia sp. nov. and Thermogemmatispora argillosa sp. nov., within the class Ktedonobacteria, and emended description of the genus Thermogemmatispora.</title>
        <authorList>
            <person name="Zheng Y."/>
            <person name="Wang C.M."/>
            <person name="Sakai Y."/>
            <person name="Abe K."/>
            <person name="Yokota A."/>
            <person name="Yabe S."/>
        </authorList>
    </citation>
    <scope>NUCLEOTIDE SEQUENCE [LARGE SCALE GENOMIC DNA]</scope>
    <source>
        <strain evidence="2 3">A1-2</strain>
    </source>
</reference>
<gene>
    <name evidence="2" type="ORF">KTAU_25980</name>
</gene>
<feature type="domain" description="Methyltransferase" evidence="1">
    <location>
        <begin position="50"/>
        <end position="148"/>
    </location>
</feature>